<dbReference type="PANTHER" id="PTHR32305:SF15">
    <property type="entry name" value="PROTEIN RHSA-RELATED"/>
    <property type="match status" value="1"/>
</dbReference>
<dbReference type="NCBIfam" id="TIGR03696">
    <property type="entry name" value="Rhs_assc_core"/>
    <property type="match status" value="1"/>
</dbReference>
<feature type="domain" description="DUF6443" evidence="2">
    <location>
        <begin position="107"/>
        <end position="232"/>
    </location>
</feature>
<evidence type="ECO:0000259" key="2">
    <source>
        <dbReference type="Pfam" id="PF20041"/>
    </source>
</evidence>
<evidence type="ECO:0000313" key="3">
    <source>
        <dbReference type="EMBL" id="SDL31440.1"/>
    </source>
</evidence>
<keyword evidence="1" id="KW-0175">Coiled coil</keyword>
<feature type="coiled-coil region" evidence="1">
    <location>
        <begin position="1046"/>
        <end position="1073"/>
    </location>
</feature>
<protein>
    <submittedName>
        <fullName evidence="3">RHS repeat-associated core domain-containing protein</fullName>
    </submittedName>
</protein>
<dbReference type="PANTHER" id="PTHR32305">
    <property type="match status" value="1"/>
</dbReference>
<accession>A0A1G9J1S9</accession>
<dbReference type="InterPro" id="IPR045619">
    <property type="entry name" value="DUF6443"/>
</dbReference>
<dbReference type="Proteomes" id="UP000183200">
    <property type="component" value="Unassembled WGS sequence"/>
</dbReference>
<gene>
    <name evidence="3" type="ORF">SAMN05421820_101123</name>
</gene>
<dbReference type="AlphaFoldDB" id="A0A1G9J1S9"/>
<evidence type="ECO:0000313" key="4">
    <source>
        <dbReference type="Proteomes" id="UP000183200"/>
    </source>
</evidence>
<organism evidence="3 4">
    <name type="scientific">Pedobacter steynii</name>
    <dbReference type="NCBI Taxonomy" id="430522"/>
    <lineage>
        <taxon>Bacteria</taxon>
        <taxon>Pseudomonadati</taxon>
        <taxon>Bacteroidota</taxon>
        <taxon>Sphingobacteriia</taxon>
        <taxon>Sphingobacteriales</taxon>
        <taxon>Sphingobacteriaceae</taxon>
        <taxon>Pedobacter</taxon>
    </lineage>
</organism>
<name>A0A1G9J1S9_9SPHI</name>
<keyword evidence="4" id="KW-1185">Reference proteome</keyword>
<dbReference type="InterPro" id="IPR050708">
    <property type="entry name" value="T6SS_VgrG/RHS"/>
</dbReference>
<sequence>MENRKNQITTYFIGLISMFTYVNVNAQEEQDRTVNIYNNETEITAKGSITLKDGFYIPAGKTVRIYTTGLSFEKYVPVLNSVSVNQNYILTRTFKRPGIFTDTDIAAGGRNTSEVNQTVQYFDGLGRSLQAITIQGSPGFRDMVQPVVYDAFGREAVKYQSYAEVSNGGGYRADALTPGAGQASFFSGTTGIKATTKPFSVMVFEASPLNRVLEQGAPGDAWQPASSRTATTGRTVVSEYGTNLAEEPVKLWTVTSSGASSAANYATGRLYKTKIKDENWVSGNAGTVDEYKDFDDHVVLKRVWETDTKSLSTYYVYDDFGDLRYVLPPGVNENGSDTNSFMESDTVFKNFIYGYHYDDRRRLIEKQIPGKGWEYMVYNVLDQIVLSQDSVQRGSGKWNYSKYDAFARVVTTGLYTSSLARSAMQTEVSTDGITNILWESRPDAVGSDYTNVAFPRVSTEAQVISYYDNYSFVGNTFGAPTGEQMPADRTKTLLTGTKVNILGTTTMLLTVNYYDDESRVVQSKSQNHLNGTDVVENTYDFIGQLKASTRTHVGNGATTTIARRYDLDHMGRKLATWESINGAAEIALNRMYYNELGQLFKKSVHSADTTNFLQSGTYAYNEKGWTKTYSSPQFSYDLKYQDGTTPQFNGNIANQFWGSNTSYPNVFTYGYDHLNRLLSGTSTGTVMSELLTYDEIGNIVSLNRDGALGSYTYTGNKLNQVTGGLATGVYSYDANGNAKVDGRTGVTLTYNQLNLPAAVSKIGLTMAYTYDATGAKLRKTSNGATRDYAKGIEYDGANIDIIHNEEGLARRNGSVYSYEYNLTDHLGNVRLSFYKNPSAALEVLQQTNYYPFGKTLVAKDGPNKYLYNGKELQEELGQLDYGARFYDPVVGRWNVVDPLAEKGRRWSPYTYTFNNPIRFTDPDGMWPDGPGDEDDDGIPIGLQTGMAIGGAIRQGWNSLKTLVANAGDAVGINKTASGKKWQAVDQYSKESDSYNSVMVQVPREGAVKDALGHLGDGVNAVALYASLTKGTTNTLLAKTGKEASAASSMNKAISSLKQNISEHTQKLKEYKADPMKFDNKGTLKNAPEELRAKIIAGRVKHLEKEIQTFRENIEKIQNKKK</sequence>
<evidence type="ECO:0000256" key="1">
    <source>
        <dbReference type="SAM" id="Coils"/>
    </source>
</evidence>
<reference evidence="4" key="1">
    <citation type="submission" date="2016-10" db="EMBL/GenBank/DDBJ databases">
        <authorList>
            <person name="Varghese N."/>
            <person name="Submissions S."/>
        </authorList>
    </citation>
    <scope>NUCLEOTIDE SEQUENCE [LARGE SCALE GENOMIC DNA]</scope>
    <source>
        <strain evidence="4">DSM 19110</strain>
    </source>
</reference>
<dbReference type="EMBL" id="FNGY01000001">
    <property type="protein sequence ID" value="SDL31440.1"/>
    <property type="molecule type" value="Genomic_DNA"/>
</dbReference>
<proteinExistence type="predicted"/>
<dbReference type="Pfam" id="PF20041">
    <property type="entry name" value="DUF6443"/>
    <property type="match status" value="1"/>
</dbReference>
<dbReference type="InterPro" id="IPR022385">
    <property type="entry name" value="Rhs_assc_core"/>
</dbReference>
<dbReference type="Gene3D" id="2.180.10.10">
    <property type="entry name" value="RHS repeat-associated core"/>
    <property type="match status" value="1"/>
</dbReference>